<comment type="caution">
    <text evidence="4">The sequence shown here is derived from an EMBL/GenBank/DDBJ whole genome shotgun (WGS) entry which is preliminary data.</text>
</comment>
<feature type="region of interest" description="Disordered" evidence="1">
    <location>
        <begin position="176"/>
        <end position="210"/>
    </location>
</feature>
<gene>
    <name evidence="4" type="ORF">CU100_17860</name>
</gene>
<organism evidence="4 5">
    <name type="scientific">Phyllobacterium endophyticum</name>
    <dbReference type="NCBI Taxonomy" id="1149773"/>
    <lineage>
        <taxon>Bacteria</taxon>
        <taxon>Pseudomonadati</taxon>
        <taxon>Pseudomonadota</taxon>
        <taxon>Alphaproteobacteria</taxon>
        <taxon>Hyphomicrobiales</taxon>
        <taxon>Phyllobacteriaceae</taxon>
        <taxon>Phyllobacterium</taxon>
    </lineage>
</organism>
<feature type="transmembrane region" description="Helical" evidence="2">
    <location>
        <begin position="108"/>
        <end position="133"/>
    </location>
</feature>
<proteinExistence type="predicted"/>
<dbReference type="EMBL" id="PGGN01000003">
    <property type="protein sequence ID" value="PSH57122.1"/>
    <property type="molecule type" value="Genomic_DNA"/>
</dbReference>
<dbReference type="SUPFAM" id="SSF81665">
    <property type="entry name" value="Calcium ATPase, transmembrane domain M"/>
    <property type="match status" value="1"/>
</dbReference>
<dbReference type="Proteomes" id="UP000241158">
    <property type="component" value="Unassembled WGS sequence"/>
</dbReference>
<evidence type="ECO:0000256" key="2">
    <source>
        <dbReference type="SAM" id="Phobius"/>
    </source>
</evidence>
<feature type="transmembrane region" description="Helical" evidence="2">
    <location>
        <begin position="76"/>
        <end position="96"/>
    </location>
</feature>
<keyword evidence="2" id="KW-0812">Transmembrane</keyword>
<protein>
    <recommendedName>
        <fullName evidence="3">Cation-transporting P-type ATPase C-terminal domain-containing protein</fullName>
    </recommendedName>
</protein>
<keyword evidence="5" id="KW-1185">Reference proteome</keyword>
<feature type="domain" description="Cation-transporting P-type ATPase C-terminal" evidence="3">
    <location>
        <begin position="3"/>
        <end position="163"/>
    </location>
</feature>
<dbReference type="InterPro" id="IPR006068">
    <property type="entry name" value="ATPase_P-typ_cation-transptr_C"/>
</dbReference>
<accession>A0A2P7ASC0</accession>
<dbReference type="InterPro" id="IPR023298">
    <property type="entry name" value="ATPase_P-typ_TM_dom_sf"/>
</dbReference>
<dbReference type="Pfam" id="PF00689">
    <property type="entry name" value="Cation_ATPase_C"/>
    <property type="match status" value="1"/>
</dbReference>
<evidence type="ECO:0000256" key="1">
    <source>
        <dbReference type="SAM" id="MobiDB-lite"/>
    </source>
</evidence>
<reference evidence="5" key="1">
    <citation type="submission" date="2017-11" db="EMBL/GenBank/DDBJ databases">
        <authorList>
            <person name="Kuznetsova I."/>
            <person name="Sazanova A."/>
            <person name="Chirak E."/>
            <person name="Safronova V."/>
            <person name="Willems A."/>
        </authorList>
    </citation>
    <scope>NUCLEOTIDE SEQUENCE [LARGE SCALE GENOMIC DNA]</scope>
    <source>
        <strain evidence="5">PEPV15</strain>
    </source>
</reference>
<keyword evidence="2" id="KW-1133">Transmembrane helix</keyword>
<name>A0A2P7ASC0_9HYPH</name>
<evidence type="ECO:0000313" key="5">
    <source>
        <dbReference type="Proteomes" id="UP000241158"/>
    </source>
</evidence>
<evidence type="ECO:0000259" key="3">
    <source>
        <dbReference type="Pfam" id="PF00689"/>
    </source>
</evidence>
<dbReference type="AlphaFoldDB" id="A0A2P7ASC0"/>
<keyword evidence="2" id="KW-0472">Membrane</keyword>
<evidence type="ECO:0000313" key="4">
    <source>
        <dbReference type="EMBL" id="PSH57122.1"/>
    </source>
</evidence>
<feature type="transmembrane region" description="Helical" evidence="2">
    <location>
        <begin position="139"/>
        <end position="157"/>
    </location>
</feature>
<sequence length="210" mass="23575">MVCLLAKQILLNNFLSDLPSLAISTDNVDEDQTRMPRHWDIAFVRRFMLTFGIVSSFFDFMTFGFLIFVAHATAETFQTAWLIESLITELAIVLVVRTRKAFWQSRPSALLVWLTAGTFLVAVATPILPYAAWFGFVPLPLPIMAGLFAITIMYLIASEATKHWFFSGTHAGTRHGKSTHHLSTDPRNRLSHPFPARKAPVADNNKSGHL</sequence>
<dbReference type="Gene3D" id="1.20.1110.10">
    <property type="entry name" value="Calcium-transporting ATPase, transmembrane domain"/>
    <property type="match status" value="1"/>
</dbReference>
<dbReference type="OrthoDB" id="391538at2"/>
<feature type="transmembrane region" description="Helical" evidence="2">
    <location>
        <begin position="47"/>
        <end position="70"/>
    </location>
</feature>